<evidence type="ECO:0000256" key="1">
    <source>
        <dbReference type="SAM" id="MobiDB-lite"/>
    </source>
</evidence>
<feature type="region of interest" description="Disordered" evidence="1">
    <location>
        <begin position="489"/>
        <end position="566"/>
    </location>
</feature>
<keyword evidence="4" id="KW-1185">Reference proteome</keyword>
<gene>
    <name evidence="3" type="ORF">CBOVIS_LOCUS9194</name>
</gene>
<protein>
    <recommendedName>
        <fullName evidence="2">CID domain-containing protein</fullName>
    </recommendedName>
</protein>
<comment type="caution">
    <text evidence="3">The sequence shown here is derived from an EMBL/GenBank/DDBJ whole genome shotgun (WGS) entry which is preliminary data.</text>
</comment>
<dbReference type="PANTHER" id="PTHR12460">
    <property type="entry name" value="CYCLIN-DEPENDENT KINASE INHIBITOR-RELATED PROTEIN"/>
    <property type="match status" value="1"/>
</dbReference>
<feature type="domain" description="CID" evidence="2">
    <location>
        <begin position="1"/>
        <end position="136"/>
    </location>
</feature>
<evidence type="ECO:0000313" key="4">
    <source>
        <dbReference type="Proteomes" id="UP000494206"/>
    </source>
</evidence>
<dbReference type="OrthoDB" id="10069473at2759"/>
<dbReference type="Pfam" id="PF04818">
    <property type="entry name" value="CID"/>
    <property type="match status" value="1"/>
</dbReference>
<evidence type="ECO:0000259" key="2">
    <source>
        <dbReference type="PROSITE" id="PS51391"/>
    </source>
</evidence>
<dbReference type="InterPro" id="IPR008942">
    <property type="entry name" value="ENTH_VHS"/>
</dbReference>
<accession>A0A8S1F545</accession>
<feature type="compositionally biased region" description="Basic and acidic residues" evidence="1">
    <location>
        <begin position="525"/>
        <end position="551"/>
    </location>
</feature>
<dbReference type="PANTHER" id="PTHR12460:SF39">
    <property type="entry name" value="CID DOMAIN-CONTAINING PROTEIN"/>
    <property type="match status" value="1"/>
</dbReference>
<organism evidence="3 4">
    <name type="scientific">Caenorhabditis bovis</name>
    <dbReference type="NCBI Taxonomy" id="2654633"/>
    <lineage>
        <taxon>Eukaryota</taxon>
        <taxon>Metazoa</taxon>
        <taxon>Ecdysozoa</taxon>
        <taxon>Nematoda</taxon>
        <taxon>Chromadorea</taxon>
        <taxon>Rhabditida</taxon>
        <taxon>Rhabditina</taxon>
        <taxon>Rhabditomorpha</taxon>
        <taxon>Rhabditoidea</taxon>
        <taxon>Rhabditidae</taxon>
        <taxon>Peloderinae</taxon>
        <taxon>Caenorhabditis</taxon>
    </lineage>
</organism>
<name>A0A8S1F545_9PELO</name>
<feature type="compositionally biased region" description="Basic and acidic residues" evidence="1">
    <location>
        <begin position="496"/>
        <end position="516"/>
    </location>
</feature>
<dbReference type="PROSITE" id="PS51391">
    <property type="entry name" value="CID"/>
    <property type="match status" value="1"/>
</dbReference>
<dbReference type="Gene3D" id="1.25.40.90">
    <property type="match status" value="1"/>
</dbReference>
<feature type="region of interest" description="Disordered" evidence="1">
    <location>
        <begin position="320"/>
        <end position="344"/>
    </location>
</feature>
<dbReference type="Proteomes" id="UP000494206">
    <property type="component" value="Unassembled WGS sequence"/>
</dbReference>
<feature type="compositionally biased region" description="Gly residues" evidence="1">
    <location>
        <begin position="556"/>
        <end position="566"/>
    </location>
</feature>
<dbReference type="GO" id="GO:0031124">
    <property type="term" value="P:mRNA 3'-end processing"/>
    <property type="evidence" value="ECO:0007669"/>
    <property type="project" value="TreeGrafter"/>
</dbReference>
<reference evidence="3 4" key="1">
    <citation type="submission" date="2020-04" db="EMBL/GenBank/DDBJ databases">
        <authorList>
            <person name="Laetsch R D."/>
            <person name="Stevens L."/>
            <person name="Kumar S."/>
            <person name="Blaxter L. M."/>
        </authorList>
    </citation>
    <scope>NUCLEOTIDE SEQUENCE [LARGE SCALE GENOMIC DNA]</scope>
</reference>
<dbReference type="InterPro" id="IPR006569">
    <property type="entry name" value="CID_dom"/>
</dbReference>
<dbReference type="AlphaFoldDB" id="A0A8S1F545"/>
<dbReference type="SMART" id="SM00582">
    <property type="entry name" value="RPR"/>
    <property type="match status" value="1"/>
</dbReference>
<sequence>MVMLTSDVVMKRLQDIHAPTQEAIETMSLWIMHYKDKASIDVIVEGWLNAFRIASNDQKRIALFYVMNDVVQKAKNKHIDTLIPAFQPAVLTAVGIGRKFTKVKDVMKRCIEIFAQRHVFTSASITAMQNLINADDAYDAEETALDIDNDEIVRKVTAFITARNVVSDMMKYVNDGDFNYKERIRTGMKDREEGAHVLQEVHDAIDTMVKVRHAMEGQKQKMVELIETLELAKRVFMHQKREVLVVEEAYINFRDGIKAVHKDLLEMEATGIYPGITPPRNAPSPTAEDDIYATGVENAIQHFEAPQTWDNRQAVDMEMDEEDRPQESMPKLVLPPPPTAPQPSLHSRIMQLGLKKIAEGDQDDGQTLAGVEAPTQPDFTKPPPAFNMSVPPPPMAGLNAFGVPLKTPLPTVSRSIQDILKSIPSAAALSAQTADATRSSYQMALQQHGIASTSDRDERLAPPSAYHATFEPRDPVEPAEPRFPGLVDPQLIEPPKLSDPDHRRDFPRFSRDDRWSRGGGYADNRNFDRGDGYRPRGAAHDRPWRGGDRGGRGHNWRGGGRGYSRY</sequence>
<dbReference type="GO" id="GO:0000993">
    <property type="term" value="F:RNA polymerase II complex binding"/>
    <property type="evidence" value="ECO:0007669"/>
    <property type="project" value="TreeGrafter"/>
</dbReference>
<dbReference type="EMBL" id="CADEPM010000006">
    <property type="protein sequence ID" value="CAB3407234.1"/>
    <property type="molecule type" value="Genomic_DNA"/>
</dbReference>
<evidence type="ECO:0000313" key="3">
    <source>
        <dbReference type="EMBL" id="CAB3407234.1"/>
    </source>
</evidence>
<proteinExistence type="predicted"/>